<feature type="non-terminal residue" evidence="2">
    <location>
        <position position="1"/>
    </location>
</feature>
<comment type="caution">
    <text evidence="2">The sequence shown here is derived from an EMBL/GenBank/DDBJ whole genome shotgun (WGS) entry which is preliminary data.</text>
</comment>
<evidence type="ECO:0000313" key="3">
    <source>
        <dbReference type="Proteomes" id="UP001201163"/>
    </source>
</evidence>
<dbReference type="EMBL" id="JAKELL010000301">
    <property type="protein sequence ID" value="KAH8977564.1"/>
    <property type="molecule type" value="Genomic_DNA"/>
</dbReference>
<reference evidence="2" key="1">
    <citation type="submission" date="2022-01" db="EMBL/GenBank/DDBJ databases">
        <title>Comparative genomics reveals a dynamic genome evolution in the ectomycorrhizal milk-cap (Lactarius) mushrooms.</title>
        <authorList>
            <consortium name="DOE Joint Genome Institute"/>
            <person name="Lebreton A."/>
            <person name="Tang N."/>
            <person name="Kuo A."/>
            <person name="LaButti K."/>
            <person name="Drula E."/>
            <person name="Barry K."/>
            <person name="Clum A."/>
            <person name="Lipzen A."/>
            <person name="Mousain D."/>
            <person name="Ng V."/>
            <person name="Wang R."/>
            <person name="Wang X."/>
            <person name="Dai Y."/>
            <person name="Henrissat B."/>
            <person name="Grigoriev I.V."/>
            <person name="Guerin-Laguette A."/>
            <person name="Yu F."/>
            <person name="Martin F.M."/>
        </authorList>
    </citation>
    <scope>NUCLEOTIDE SEQUENCE</scope>
    <source>
        <strain evidence="2">QP</strain>
    </source>
</reference>
<dbReference type="Gene3D" id="1.10.150.130">
    <property type="match status" value="1"/>
</dbReference>
<evidence type="ECO:0000313" key="2">
    <source>
        <dbReference type="EMBL" id="KAH8977564.1"/>
    </source>
</evidence>
<evidence type="ECO:0000256" key="1">
    <source>
        <dbReference type="ARBA" id="ARBA00023125"/>
    </source>
</evidence>
<dbReference type="PANTHER" id="PTHR34605:SF4">
    <property type="entry name" value="DNA ADENINE METHYLTRANSFERASE"/>
    <property type="match status" value="1"/>
</dbReference>
<dbReference type="Proteomes" id="UP001201163">
    <property type="component" value="Unassembled WGS sequence"/>
</dbReference>
<protein>
    <recommendedName>
        <fullName evidence="4">DNA breaking-rejoining enzyme</fullName>
    </recommendedName>
</protein>
<sequence length="363" mass="40595">LTPIPSLLRPHCPASDRIRMWTPVYPRATPSDGHTLDETERERVKDTMLHAWEEDTRTMYGSGLLMWHCFCDEKRVPERERAPAGQSLLSAFVAHMATAYSGKTISSYLSGIRAWHILHSVPWALEKNEMDTMLRAASKLTPNTSKMKQWLPYTPEFIVEVGKHLNPEDPLDAAVFACLTSCFYASARLGEFTVPTIDKFRPGTHVTTRNLSYDQDRNGFKVTVLHLPSTKAAPSEGKDIFWATQSGGSDPTAALQNHLLVNQPPDASHLFAYRVKNARRPLTKMKFLERVGKAARAAGLEPLQGHGIQIGSTLEYLLCGMPFDVMKAKGRWAGDSFLLYLRKHAIVIAPYIQAAPVVHDAFI</sequence>
<dbReference type="InterPro" id="IPR052925">
    <property type="entry name" value="Phage_Integrase-like_Recomb"/>
</dbReference>
<gene>
    <name evidence="2" type="ORF">EDB92DRAFT_1780004</name>
</gene>
<feature type="non-terminal residue" evidence="2">
    <location>
        <position position="363"/>
    </location>
</feature>
<dbReference type="AlphaFoldDB" id="A0AAD4Q759"/>
<proteinExistence type="predicted"/>
<dbReference type="InterPro" id="IPR010998">
    <property type="entry name" value="Integrase_recombinase_N"/>
</dbReference>
<evidence type="ECO:0008006" key="4">
    <source>
        <dbReference type="Google" id="ProtNLM"/>
    </source>
</evidence>
<accession>A0AAD4Q759</accession>
<keyword evidence="3" id="KW-1185">Reference proteome</keyword>
<name>A0AAD4Q759_9AGAM</name>
<dbReference type="SUPFAM" id="SSF47823">
    <property type="entry name" value="lambda integrase-like, N-terminal domain"/>
    <property type="match status" value="1"/>
</dbReference>
<dbReference type="PANTHER" id="PTHR34605">
    <property type="entry name" value="PHAGE_INTEGRASE DOMAIN-CONTAINING PROTEIN"/>
    <property type="match status" value="1"/>
</dbReference>
<dbReference type="GO" id="GO:0003677">
    <property type="term" value="F:DNA binding"/>
    <property type="evidence" value="ECO:0007669"/>
    <property type="project" value="UniProtKB-KW"/>
</dbReference>
<keyword evidence="1" id="KW-0238">DNA-binding</keyword>
<organism evidence="2 3">
    <name type="scientific">Lactarius akahatsu</name>
    <dbReference type="NCBI Taxonomy" id="416441"/>
    <lineage>
        <taxon>Eukaryota</taxon>
        <taxon>Fungi</taxon>
        <taxon>Dikarya</taxon>
        <taxon>Basidiomycota</taxon>
        <taxon>Agaricomycotina</taxon>
        <taxon>Agaricomycetes</taxon>
        <taxon>Russulales</taxon>
        <taxon>Russulaceae</taxon>
        <taxon>Lactarius</taxon>
    </lineage>
</organism>